<evidence type="ECO:0000313" key="2">
    <source>
        <dbReference type="Proteomes" id="UP000199577"/>
    </source>
</evidence>
<evidence type="ECO:0008006" key="3">
    <source>
        <dbReference type="Google" id="ProtNLM"/>
    </source>
</evidence>
<dbReference type="AlphaFoldDB" id="A0A1I1LGE2"/>
<evidence type="ECO:0000313" key="1">
    <source>
        <dbReference type="EMBL" id="SFC68580.1"/>
    </source>
</evidence>
<reference evidence="2" key="1">
    <citation type="submission" date="2016-10" db="EMBL/GenBank/DDBJ databases">
        <authorList>
            <person name="Varghese N."/>
            <person name="Submissions S."/>
        </authorList>
    </citation>
    <scope>NUCLEOTIDE SEQUENCE [LARGE SCALE GENOMIC DNA]</scope>
    <source>
        <strain evidence="2">DSM 22900</strain>
    </source>
</reference>
<keyword evidence="2" id="KW-1185">Reference proteome</keyword>
<dbReference type="STRING" id="623281.SAMN05421747_11930"/>
<organism evidence="1 2">
    <name type="scientific">Parapedobacter composti</name>
    <dbReference type="NCBI Taxonomy" id="623281"/>
    <lineage>
        <taxon>Bacteria</taxon>
        <taxon>Pseudomonadati</taxon>
        <taxon>Bacteroidota</taxon>
        <taxon>Sphingobacteriia</taxon>
        <taxon>Sphingobacteriales</taxon>
        <taxon>Sphingobacteriaceae</taxon>
        <taxon>Parapedobacter</taxon>
    </lineage>
</organism>
<dbReference type="Proteomes" id="UP000199577">
    <property type="component" value="Unassembled WGS sequence"/>
</dbReference>
<dbReference type="EMBL" id="FOLL01000019">
    <property type="protein sequence ID" value="SFC68580.1"/>
    <property type="molecule type" value="Genomic_DNA"/>
</dbReference>
<name>A0A1I1LGE2_9SPHI</name>
<protein>
    <recommendedName>
        <fullName evidence="3">Outer membrane protein beta-barrel domain-containing protein</fullName>
    </recommendedName>
</protein>
<gene>
    <name evidence="1" type="ORF">SAMN05421747_11930</name>
</gene>
<sequence>MLLLALLSCIGVAQERKPDTYEAGDRAQSFYVELGGPGFISANYDFRFQQTRNSWGARAGIGYFAVEGERFLTVPVQLNYLLGKNGNYFEMGAGASYVNNSYTQLYWDANDEWRRDRQANSQIMGSLTFGYRKQPIDGGFNFRAGLSPIFYKENFIPYLPYLSFGYSF</sequence>
<accession>A0A1I1LGE2</accession>
<proteinExistence type="predicted"/>